<gene>
    <name evidence="7" type="ordered locus">Rfer_3395</name>
</gene>
<dbReference type="eggNOG" id="COG5001">
    <property type="taxonomic scope" value="Bacteria"/>
</dbReference>
<sequence>MATNFLPSHSGWRPPVERRGTCRLLLAVWVVLAGILGLCLPGPVQAATSLNDWRTQAGQTRVLAENDVPRAYTQAQRLQASLPADATPVDRARVLNLLARIEVYLSLTEKAQKNAETALELAQRQGDRVGQAEAQLNVALNAVNQARIDASITATTRSVELLEDVNRPDLLGEALLRMSMMYRRVNDFDNSVTMAMQAMEIAKRTKDPLALTYAHQGLAISFDLSGRYAQAGEHYLQMRDYARIAHSKILEAHAVHGLGGVTASLGRVAEGERLTREAIAMFRSVGSPFSLSYGLFGFADLLRKQGRYGEAVLLLEEVVAIYEKYPNPIGLWFTLNARSTSLQALSRNAAARADAERAYGLAKEIGLPVYLSGSARRMAEIGTVDGDHQRAYQLFVEAADLADKVAREKASARMVELAERYATENKQREINELTRRNEQQSAELRQRALQERWLWTVLGGSALVFAGSAYFLLRLRRSNRMLEALNTQVQRSQNQLQATFDAIPDPLFVLGLDGRYYDCRSSRADLLAAPAEDLIGKTVSDVLPPEAASICLSALREANEKGTSTGKQFELQLAHGRAWFELSVARKSVGQRQEPRFIVLSRDITERKQAEEALRIAATAFESQEGMTVTDAQGAVLRINRAFTEITGYSADEVVGHNPRLLQSGRHDKAFYAAMWESIRRTGSWQGEIWNRRKNGEAYPELLSITAVKENGGIVTHYVGTFMDITRRKAAEDEIRNLAFFDLQTGLPNRRLLLDRLQQALAASARHRRQGALLLIDLDNFKTLNDTLGHDKGDLLLQQVAQRLASCVHEGGTVARLGGDEFVVMLENLSEHLEAAATQAETLAKRILASLKQTYSLDGYEYQSTASIGITLFSEQQETTEDLLKRADLAMYQAKAVGRNTLRFFDPEMQAVVTSRAALEAGLRRAVTSDEFLLYYQAQVDGQGHLTGCEALLRWQHPERGLVAPGEFIALAEDTGLILPLGRWVLDAACTQLAQWATRPEMAHLTVAVNVSVRQFHQADFVNQVLTVLDSTGTNPQRLKLELTESLLIGDVEDVIAKMSILKEKGVGFSLDDFGTGYSSLSYLKRLPLDQLKIDQGFVRNILIDPNDAAIARMVIALGDSLGLAVIAEGVEIEAQRDFLARLGCHACQGYLFCRPLPLDQFEAFVRRV</sequence>
<dbReference type="Pfam" id="PF13424">
    <property type="entry name" value="TPR_12"/>
    <property type="match status" value="1"/>
</dbReference>
<keyword evidence="8" id="KW-1185">Reference proteome</keyword>
<keyword evidence="2" id="KW-0175">Coiled coil</keyword>
<dbReference type="PROSITE" id="PS50883">
    <property type="entry name" value="EAL"/>
    <property type="match status" value="1"/>
</dbReference>
<dbReference type="eggNOG" id="COG0457">
    <property type="taxonomic scope" value="Bacteria"/>
</dbReference>
<evidence type="ECO:0000259" key="5">
    <source>
        <dbReference type="PROSITE" id="PS50883"/>
    </source>
</evidence>
<dbReference type="SMART" id="SM00028">
    <property type="entry name" value="TPR"/>
    <property type="match status" value="4"/>
</dbReference>
<dbReference type="SMART" id="SM00052">
    <property type="entry name" value="EAL"/>
    <property type="match status" value="1"/>
</dbReference>
<dbReference type="InterPro" id="IPR029787">
    <property type="entry name" value="Nucleotide_cyclase"/>
</dbReference>
<dbReference type="KEGG" id="rfr:Rfer_3395"/>
<feature type="coiled-coil region" evidence="2">
    <location>
        <begin position="475"/>
        <end position="502"/>
    </location>
</feature>
<dbReference type="InterPro" id="IPR000700">
    <property type="entry name" value="PAS-assoc_C"/>
</dbReference>
<dbReference type="CDD" id="cd01948">
    <property type="entry name" value="EAL"/>
    <property type="match status" value="1"/>
</dbReference>
<feature type="coiled-coil region" evidence="2">
    <location>
        <begin position="407"/>
        <end position="450"/>
    </location>
</feature>
<dbReference type="FunFam" id="3.20.20.450:FF:000001">
    <property type="entry name" value="Cyclic di-GMP phosphodiesterase yahA"/>
    <property type="match status" value="1"/>
</dbReference>
<feature type="domain" description="PAS" evidence="3">
    <location>
        <begin position="610"/>
        <end position="658"/>
    </location>
</feature>
<feature type="domain" description="PAS" evidence="3">
    <location>
        <begin position="492"/>
        <end position="562"/>
    </location>
</feature>
<dbReference type="EMBL" id="CP000267">
    <property type="protein sequence ID" value="ABD71104.1"/>
    <property type="molecule type" value="Genomic_DNA"/>
</dbReference>
<dbReference type="Gene3D" id="3.30.450.20">
    <property type="entry name" value="PAS domain"/>
    <property type="match status" value="2"/>
</dbReference>
<dbReference type="Pfam" id="PF08448">
    <property type="entry name" value="PAS_4"/>
    <property type="match status" value="1"/>
</dbReference>
<dbReference type="Proteomes" id="UP000008332">
    <property type="component" value="Chromosome"/>
</dbReference>
<dbReference type="SMART" id="SM00267">
    <property type="entry name" value="GGDEF"/>
    <property type="match status" value="1"/>
</dbReference>
<dbReference type="InterPro" id="IPR043128">
    <property type="entry name" value="Rev_trsase/Diguanyl_cyclase"/>
</dbReference>
<dbReference type="FunFam" id="3.30.70.270:FF:000001">
    <property type="entry name" value="Diguanylate cyclase domain protein"/>
    <property type="match status" value="1"/>
</dbReference>
<comment type="catalytic activity">
    <reaction evidence="1">
        <text>3',3'-c-di-GMP + H2O = 5'-phosphoguanylyl(3'-&gt;5')guanosine + H(+)</text>
        <dbReference type="Rhea" id="RHEA:24902"/>
        <dbReference type="ChEBI" id="CHEBI:15377"/>
        <dbReference type="ChEBI" id="CHEBI:15378"/>
        <dbReference type="ChEBI" id="CHEBI:58754"/>
        <dbReference type="ChEBI" id="CHEBI:58805"/>
        <dbReference type="EC" id="3.1.4.52"/>
    </reaction>
    <physiologicalReaction direction="left-to-right" evidence="1">
        <dbReference type="Rhea" id="RHEA:24903"/>
    </physiologicalReaction>
</comment>
<evidence type="ECO:0000313" key="7">
    <source>
        <dbReference type="EMBL" id="ABD71104.1"/>
    </source>
</evidence>
<dbReference type="PANTHER" id="PTHR44757:SF2">
    <property type="entry name" value="BIOFILM ARCHITECTURE MAINTENANCE PROTEIN MBAA"/>
    <property type="match status" value="1"/>
</dbReference>
<proteinExistence type="predicted"/>
<dbReference type="InterPro" id="IPR035919">
    <property type="entry name" value="EAL_sf"/>
</dbReference>
<dbReference type="CDD" id="cd01949">
    <property type="entry name" value="GGDEF"/>
    <property type="match status" value="1"/>
</dbReference>
<dbReference type="SMART" id="SM00091">
    <property type="entry name" value="PAS"/>
    <property type="match status" value="2"/>
</dbReference>
<dbReference type="GO" id="GO:0071111">
    <property type="term" value="F:cyclic-guanylate-specific phosphodiesterase activity"/>
    <property type="evidence" value="ECO:0007669"/>
    <property type="project" value="UniProtKB-EC"/>
</dbReference>
<evidence type="ECO:0000256" key="1">
    <source>
        <dbReference type="ARBA" id="ARBA00051114"/>
    </source>
</evidence>
<evidence type="ECO:0000313" key="8">
    <source>
        <dbReference type="Proteomes" id="UP000008332"/>
    </source>
</evidence>
<reference evidence="8" key="1">
    <citation type="submission" date="2006-02" db="EMBL/GenBank/DDBJ databases">
        <title>Complete sequence of chromosome of Rhodoferax ferrireducens DSM 15236.</title>
        <authorList>
            <person name="Copeland A."/>
            <person name="Lucas S."/>
            <person name="Lapidus A."/>
            <person name="Barry K."/>
            <person name="Detter J.C."/>
            <person name="Glavina del Rio T."/>
            <person name="Hammon N."/>
            <person name="Israni S."/>
            <person name="Pitluck S."/>
            <person name="Brettin T."/>
            <person name="Bruce D."/>
            <person name="Han C."/>
            <person name="Tapia R."/>
            <person name="Gilna P."/>
            <person name="Kiss H."/>
            <person name="Schmutz J."/>
            <person name="Larimer F."/>
            <person name="Land M."/>
            <person name="Kyrpides N."/>
            <person name="Ivanova N."/>
            <person name="Richardson P."/>
        </authorList>
    </citation>
    <scope>NUCLEOTIDE SEQUENCE [LARGE SCALE GENOMIC DNA]</scope>
    <source>
        <strain evidence="8">ATCC BAA-621 / DSM 15236 / T118</strain>
    </source>
</reference>
<dbReference type="InterPro" id="IPR019734">
    <property type="entry name" value="TPR_rpt"/>
</dbReference>
<dbReference type="GO" id="GO:0071732">
    <property type="term" value="P:cellular response to nitric oxide"/>
    <property type="evidence" value="ECO:0007669"/>
    <property type="project" value="UniProtKB-ARBA"/>
</dbReference>
<dbReference type="NCBIfam" id="TIGR00254">
    <property type="entry name" value="GGDEF"/>
    <property type="match status" value="1"/>
</dbReference>
<dbReference type="InterPro" id="IPR052155">
    <property type="entry name" value="Biofilm_reg_signaling"/>
</dbReference>
<dbReference type="Pfam" id="PF00563">
    <property type="entry name" value="EAL"/>
    <property type="match status" value="1"/>
</dbReference>
<evidence type="ECO:0000259" key="4">
    <source>
        <dbReference type="PROSITE" id="PS50113"/>
    </source>
</evidence>
<dbReference type="HOGENOM" id="CLU_000445_70_46_4"/>
<dbReference type="PANTHER" id="PTHR44757">
    <property type="entry name" value="DIGUANYLATE CYCLASE DGCP"/>
    <property type="match status" value="1"/>
</dbReference>
<dbReference type="PROSITE" id="PS50113">
    <property type="entry name" value="PAC"/>
    <property type="match status" value="1"/>
</dbReference>
<dbReference type="eggNOG" id="COG2202">
    <property type="taxonomic scope" value="Bacteria"/>
</dbReference>
<dbReference type="PROSITE" id="PS50112">
    <property type="entry name" value="PAS"/>
    <property type="match status" value="2"/>
</dbReference>
<dbReference type="Pfam" id="PF00990">
    <property type="entry name" value="GGDEF"/>
    <property type="match status" value="1"/>
</dbReference>
<dbReference type="NCBIfam" id="TIGR00229">
    <property type="entry name" value="sensory_box"/>
    <property type="match status" value="2"/>
</dbReference>
<dbReference type="SUPFAM" id="SSF48452">
    <property type="entry name" value="TPR-like"/>
    <property type="match status" value="2"/>
</dbReference>
<dbReference type="InterPro" id="IPR035965">
    <property type="entry name" value="PAS-like_dom_sf"/>
</dbReference>
<dbReference type="SMART" id="SM00086">
    <property type="entry name" value="PAC"/>
    <property type="match status" value="1"/>
</dbReference>
<evidence type="ECO:0000259" key="3">
    <source>
        <dbReference type="PROSITE" id="PS50112"/>
    </source>
</evidence>
<feature type="domain" description="GGDEF" evidence="6">
    <location>
        <begin position="769"/>
        <end position="907"/>
    </location>
</feature>
<dbReference type="SUPFAM" id="SSF55073">
    <property type="entry name" value="Nucleotide cyclase"/>
    <property type="match status" value="1"/>
</dbReference>
<dbReference type="InterPro" id="IPR013656">
    <property type="entry name" value="PAS_4"/>
</dbReference>
<feature type="domain" description="EAL" evidence="5">
    <location>
        <begin position="916"/>
        <end position="1169"/>
    </location>
</feature>
<name>Q21SZ9_ALBFT</name>
<dbReference type="AlphaFoldDB" id="Q21SZ9"/>
<dbReference type="InterPro" id="IPR011990">
    <property type="entry name" value="TPR-like_helical_dom_sf"/>
</dbReference>
<dbReference type="CDD" id="cd00130">
    <property type="entry name" value="PAS"/>
    <property type="match status" value="2"/>
</dbReference>
<dbReference type="Pfam" id="PF13426">
    <property type="entry name" value="PAS_9"/>
    <property type="match status" value="1"/>
</dbReference>
<dbReference type="Gene3D" id="3.30.70.270">
    <property type="match status" value="1"/>
</dbReference>
<dbReference type="InterPro" id="IPR000014">
    <property type="entry name" value="PAS"/>
</dbReference>
<protein>
    <submittedName>
        <fullName evidence="7">Diguanylate cyclase/phosphodiesterase with PAS/PAC sensor(S)</fullName>
    </submittedName>
</protein>
<evidence type="ECO:0000259" key="6">
    <source>
        <dbReference type="PROSITE" id="PS50887"/>
    </source>
</evidence>
<dbReference type="Gene3D" id="1.25.40.10">
    <property type="entry name" value="Tetratricopeptide repeat domain"/>
    <property type="match status" value="2"/>
</dbReference>
<dbReference type="Gene3D" id="3.20.20.450">
    <property type="entry name" value="EAL domain"/>
    <property type="match status" value="1"/>
</dbReference>
<dbReference type="PROSITE" id="PS50887">
    <property type="entry name" value="GGDEF"/>
    <property type="match status" value="1"/>
</dbReference>
<dbReference type="InterPro" id="IPR000160">
    <property type="entry name" value="GGDEF_dom"/>
</dbReference>
<feature type="domain" description="PAC" evidence="4">
    <location>
        <begin position="685"/>
        <end position="737"/>
    </location>
</feature>
<dbReference type="SUPFAM" id="SSF55785">
    <property type="entry name" value="PYP-like sensor domain (PAS domain)"/>
    <property type="match status" value="2"/>
</dbReference>
<accession>Q21SZ9</accession>
<dbReference type="InterPro" id="IPR001610">
    <property type="entry name" value="PAC"/>
</dbReference>
<evidence type="ECO:0000256" key="2">
    <source>
        <dbReference type="SAM" id="Coils"/>
    </source>
</evidence>
<dbReference type="InterPro" id="IPR001633">
    <property type="entry name" value="EAL_dom"/>
</dbReference>
<dbReference type="SUPFAM" id="SSF141868">
    <property type="entry name" value="EAL domain-like"/>
    <property type="match status" value="1"/>
</dbReference>
<dbReference type="STRING" id="338969.Rfer_3395"/>
<dbReference type="RefSeq" id="WP_011465667.1">
    <property type="nucleotide sequence ID" value="NC_007908.1"/>
</dbReference>
<organism evidence="7 8">
    <name type="scientific">Albidiferax ferrireducens (strain ATCC BAA-621 / DSM 15236 / T118)</name>
    <name type="common">Rhodoferax ferrireducens</name>
    <dbReference type="NCBI Taxonomy" id="338969"/>
    <lineage>
        <taxon>Bacteria</taxon>
        <taxon>Pseudomonadati</taxon>
        <taxon>Pseudomonadota</taxon>
        <taxon>Betaproteobacteria</taxon>
        <taxon>Burkholderiales</taxon>
        <taxon>Comamonadaceae</taxon>
        <taxon>Rhodoferax</taxon>
    </lineage>
</organism>